<comment type="subcellular location">
    <subcellularLocation>
        <location evidence="9">Cell membrane</location>
        <topology evidence="9">Multi-pass membrane protein</topology>
    </subcellularLocation>
    <subcellularLocation>
        <location evidence="1">Membrane</location>
        <topology evidence="1">Multi-pass membrane protein</topology>
    </subcellularLocation>
</comment>
<keyword evidence="5 9" id="KW-0653">Protein transport</keyword>
<accession>A0A6B1DTH7</accession>
<evidence type="ECO:0000256" key="6">
    <source>
        <dbReference type="ARBA" id="ARBA00022989"/>
    </source>
</evidence>
<keyword evidence="7 9" id="KW-0811">Translocation</keyword>
<protein>
    <recommendedName>
        <fullName evidence="9">Protein-export membrane protein SecG</fullName>
    </recommendedName>
</protein>
<name>A0A6B1DTH7_9CHLR</name>
<dbReference type="PRINTS" id="PR01651">
    <property type="entry name" value="SECGEXPORT"/>
</dbReference>
<keyword evidence="3 9" id="KW-0813">Transport</keyword>
<dbReference type="GO" id="GO:0005886">
    <property type="term" value="C:plasma membrane"/>
    <property type="evidence" value="ECO:0007669"/>
    <property type="project" value="UniProtKB-SubCell"/>
</dbReference>
<dbReference type="AlphaFoldDB" id="A0A6B1DTH7"/>
<evidence type="ECO:0000256" key="4">
    <source>
        <dbReference type="ARBA" id="ARBA00022692"/>
    </source>
</evidence>
<keyword evidence="8 9" id="KW-0472">Membrane</keyword>
<evidence type="ECO:0000256" key="3">
    <source>
        <dbReference type="ARBA" id="ARBA00022448"/>
    </source>
</evidence>
<dbReference type="GO" id="GO:0009306">
    <property type="term" value="P:protein secretion"/>
    <property type="evidence" value="ECO:0007669"/>
    <property type="project" value="UniProtKB-UniRule"/>
</dbReference>
<keyword evidence="9" id="KW-1003">Cell membrane</keyword>
<dbReference type="EMBL" id="VXPY01000031">
    <property type="protein sequence ID" value="MYD89674.1"/>
    <property type="molecule type" value="Genomic_DNA"/>
</dbReference>
<evidence type="ECO:0000256" key="5">
    <source>
        <dbReference type="ARBA" id="ARBA00022927"/>
    </source>
</evidence>
<evidence type="ECO:0000256" key="9">
    <source>
        <dbReference type="RuleBase" id="RU365087"/>
    </source>
</evidence>
<organism evidence="10">
    <name type="scientific">Caldilineaceae bacterium SB0662_bin_9</name>
    <dbReference type="NCBI Taxonomy" id="2605258"/>
    <lineage>
        <taxon>Bacteria</taxon>
        <taxon>Bacillati</taxon>
        <taxon>Chloroflexota</taxon>
        <taxon>Caldilineae</taxon>
        <taxon>Caldilineales</taxon>
        <taxon>Caldilineaceae</taxon>
    </lineage>
</organism>
<comment type="caution">
    <text evidence="9">Lacks conserved residue(s) required for the propagation of feature annotation.</text>
</comment>
<feature type="transmembrane region" description="Helical" evidence="9">
    <location>
        <begin position="44"/>
        <end position="67"/>
    </location>
</feature>
<comment type="similarity">
    <text evidence="2 9">Belongs to the SecG family.</text>
</comment>
<dbReference type="InterPro" id="IPR004692">
    <property type="entry name" value="SecG"/>
</dbReference>
<keyword evidence="6 9" id="KW-1133">Transmembrane helix</keyword>
<evidence type="ECO:0000313" key="10">
    <source>
        <dbReference type="EMBL" id="MYD89674.1"/>
    </source>
</evidence>
<evidence type="ECO:0000256" key="1">
    <source>
        <dbReference type="ARBA" id="ARBA00004141"/>
    </source>
</evidence>
<gene>
    <name evidence="10" type="primary">secG</name>
    <name evidence="10" type="ORF">F4Y08_04945</name>
</gene>
<dbReference type="NCBIfam" id="TIGR00810">
    <property type="entry name" value="secG"/>
    <property type="match status" value="1"/>
</dbReference>
<keyword evidence="4 9" id="KW-0812">Transmembrane</keyword>
<evidence type="ECO:0000256" key="7">
    <source>
        <dbReference type="ARBA" id="ARBA00023010"/>
    </source>
</evidence>
<evidence type="ECO:0000256" key="8">
    <source>
        <dbReference type="ARBA" id="ARBA00023136"/>
    </source>
</evidence>
<dbReference type="Pfam" id="PF03840">
    <property type="entry name" value="SecG"/>
    <property type="match status" value="1"/>
</dbReference>
<evidence type="ECO:0000256" key="2">
    <source>
        <dbReference type="ARBA" id="ARBA00008445"/>
    </source>
</evidence>
<proteinExistence type="inferred from homology"/>
<dbReference type="GO" id="GO:0015450">
    <property type="term" value="F:protein-transporting ATPase activity"/>
    <property type="evidence" value="ECO:0007669"/>
    <property type="project" value="UniProtKB-UniRule"/>
</dbReference>
<comment type="function">
    <text evidence="9">Involved in protein export. Participates in an early event of protein translocation.</text>
</comment>
<comment type="caution">
    <text evidence="10">The sequence shown here is derived from an EMBL/GenBank/DDBJ whole genome shotgun (WGS) entry which is preliminary data.</text>
</comment>
<reference evidence="10" key="1">
    <citation type="submission" date="2019-09" db="EMBL/GenBank/DDBJ databases">
        <title>Characterisation of the sponge microbiome using genome-centric metagenomics.</title>
        <authorList>
            <person name="Engelberts J.P."/>
            <person name="Robbins S.J."/>
            <person name="De Goeij J.M."/>
            <person name="Aranda M."/>
            <person name="Bell S.C."/>
            <person name="Webster N.S."/>
        </authorList>
    </citation>
    <scope>NUCLEOTIDE SEQUENCE</scope>
    <source>
        <strain evidence="10">SB0662_bin_9</strain>
    </source>
</reference>
<sequence length="71" mass="7576">MLVAIVVLAVALVAIILVQAQDAGLGSMFGGDSSIYRTRRGLEKVVFNVTIALATSFMLLSLLTVILQNRL</sequence>